<evidence type="ECO:0000313" key="11">
    <source>
        <dbReference type="EMBL" id="ARQ69998.1"/>
    </source>
</evidence>
<sequence length="256" mass="26456">MENSIALVTGAAGGIGSAVARALAERGAVVAAVDRDAEPLDDVVGKLTAEGLGATAFPTDVTRSDLVERTVAEVEERLGPVEYLVNAAGVLRLGEAIGLTDEDWNATFAVNTTGVFHVSRAVVRHMRARGRGSVVTVASNAAGTPRTEMAAYAASKAAATMFTQSLGLEVARYGIRCNVVAPGSTDTPMLSGMWADDSGRARTIEGRPESFKVGIPLAKIARPSDIADAVVFLLSDRASHITLHSLTVDGGAALGR</sequence>
<keyword evidence="12" id="KW-1185">Reference proteome</keyword>
<dbReference type="Pfam" id="PF00106">
    <property type="entry name" value="adh_short"/>
    <property type="match status" value="1"/>
</dbReference>
<comment type="pathway">
    <text evidence="1">Siderophore biosynthesis.</text>
</comment>
<protein>
    <recommendedName>
        <fullName evidence="7 8">2,3-dihydro-2,3-dihydroxybenzoate dehydrogenase</fullName>
        <ecNumber evidence="6 8">1.3.1.28</ecNumber>
    </recommendedName>
</protein>
<reference evidence="11 12" key="1">
    <citation type="submission" date="2017-05" db="EMBL/GenBank/DDBJ databases">
        <title>Complete genome sequence of Streptomyces sp. SCSIO 03032 revealed the diverse biosynthetic pathways for its bioactive secondary metabolites.</title>
        <authorList>
            <person name="Ma L."/>
            <person name="Zhu Y."/>
            <person name="Zhang W."/>
            <person name="Zhang G."/>
            <person name="Tian X."/>
            <person name="Zhang S."/>
            <person name="Zhang C."/>
        </authorList>
    </citation>
    <scope>NUCLEOTIDE SEQUENCE [LARGE SCALE GENOMIC DNA]</scope>
    <source>
        <strain evidence="11 12">SCSIO 03032</strain>
    </source>
</reference>
<name>A0A1W7CYW5_9ACTN</name>
<evidence type="ECO:0000256" key="1">
    <source>
        <dbReference type="ARBA" id="ARBA00004924"/>
    </source>
</evidence>
<feature type="domain" description="Ketoreductase" evidence="10">
    <location>
        <begin position="4"/>
        <end position="185"/>
    </location>
</feature>
<dbReference type="InterPro" id="IPR020904">
    <property type="entry name" value="Sc_DH/Rdtase_CS"/>
</dbReference>
<dbReference type="PANTHER" id="PTHR42760">
    <property type="entry name" value="SHORT-CHAIN DEHYDROGENASES/REDUCTASES FAMILY MEMBER"/>
    <property type="match status" value="1"/>
</dbReference>
<dbReference type="InterPro" id="IPR036291">
    <property type="entry name" value="NAD(P)-bd_dom_sf"/>
</dbReference>
<evidence type="ECO:0000256" key="2">
    <source>
        <dbReference type="ARBA" id="ARBA00006484"/>
    </source>
</evidence>
<dbReference type="AlphaFoldDB" id="A0A1W7CYW5"/>
<keyword evidence="4" id="KW-0520">NAD</keyword>
<evidence type="ECO:0000256" key="9">
    <source>
        <dbReference type="RuleBase" id="RU000363"/>
    </source>
</evidence>
<dbReference type="PRINTS" id="PR01397">
    <property type="entry name" value="DHBDHDRGNASE"/>
</dbReference>
<dbReference type="PRINTS" id="PR00080">
    <property type="entry name" value="SDRFAMILY"/>
</dbReference>
<dbReference type="GO" id="GO:0016616">
    <property type="term" value="F:oxidoreductase activity, acting on the CH-OH group of donors, NAD or NADP as acceptor"/>
    <property type="evidence" value="ECO:0007669"/>
    <property type="project" value="TreeGrafter"/>
</dbReference>
<dbReference type="InterPro" id="IPR003560">
    <property type="entry name" value="DHB_DH"/>
</dbReference>
<dbReference type="SMART" id="SM00822">
    <property type="entry name" value="PKS_KR"/>
    <property type="match status" value="1"/>
</dbReference>
<evidence type="ECO:0000256" key="8">
    <source>
        <dbReference type="NCBIfam" id="TIGR04316"/>
    </source>
</evidence>
<organism evidence="11 12">
    <name type="scientific">Streptomyces marincola</name>
    <dbReference type="NCBI Taxonomy" id="2878388"/>
    <lineage>
        <taxon>Bacteria</taxon>
        <taxon>Bacillati</taxon>
        <taxon>Actinomycetota</taxon>
        <taxon>Actinomycetes</taxon>
        <taxon>Kitasatosporales</taxon>
        <taxon>Streptomycetaceae</taxon>
        <taxon>Streptomyces</taxon>
    </lineage>
</organism>
<keyword evidence="3" id="KW-0560">Oxidoreductase</keyword>
<comment type="similarity">
    <text evidence="2 9">Belongs to the short-chain dehydrogenases/reductases (SDR) family.</text>
</comment>
<evidence type="ECO:0000256" key="4">
    <source>
        <dbReference type="ARBA" id="ARBA00023027"/>
    </source>
</evidence>
<evidence type="ECO:0000256" key="3">
    <source>
        <dbReference type="ARBA" id="ARBA00023002"/>
    </source>
</evidence>
<dbReference type="EMBL" id="CP021121">
    <property type="protein sequence ID" value="ARQ69998.1"/>
    <property type="molecule type" value="Genomic_DNA"/>
</dbReference>
<dbReference type="RefSeq" id="WP_086159861.1">
    <property type="nucleotide sequence ID" value="NZ_CP021121.1"/>
</dbReference>
<dbReference type="InterPro" id="IPR002347">
    <property type="entry name" value="SDR_fam"/>
</dbReference>
<dbReference type="Gene3D" id="3.40.50.720">
    <property type="entry name" value="NAD(P)-binding Rossmann-like Domain"/>
    <property type="match status" value="1"/>
</dbReference>
<dbReference type="EC" id="1.3.1.28" evidence="6 8"/>
<dbReference type="KEGG" id="smao:CAG99_15045"/>
<evidence type="ECO:0000313" key="12">
    <source>
        <dbReference type="Proteomes" id="UP000194218"/>
    </source>
</evidence>
<dbReference type="OrthoDB" id="9803333at2"/>
<comment type="catalytic activity">
    <reaction evidence="5">
        <text>(2S,3S)-2,3-dihydroxy-2,3-dihydrobenzoate + NAD(+) = 2,3-dihydroxybenzoate + NADH + H(+)</text>
        <dbReference type="Rhea" id="RHEA:23824"/>
        <dbReference type="ChEBI" id="CHEBI:15378"/>
        <dbReference type="ChEBI" id="CHEBI:36654"/>
        <dbReference type="ChEBI" id="CHEBI:57540"/>
        <dbReference type="ChEBI" id="CHEBI:57945"/>
        <dbReference type="ChEBI" id="CHEBI:58764"/>
        <dbReference type="EC" id="1.3.1.28"/>
    </reaction>
</comment>
<dbReference type="SUPFAM" id="SSF51735">
    <property type="entry name" value="NAD(P)-binding Rossmann-fold domains"/>
    <property type="match status" value="1"/>
</dbReference>
<evidence type="ECO:0000256" key="7">
    <source>
        <dbReference type="ARBA" id="ARBA00067530"/>
    </source>
</evidence>
<accession>A0A1W7CYW5</accession>
<dbReference type="NCBIfam" id="TIGR04316">
    <property type="entry name" value="dhbA_paeA"/>
    <property type="match status" value="1"/>
</dbReference>
<dbReference type="InterPro" id="IPR057326">
    <property type="entry name" value="KR_dom"/>
</dbReference>
<proteinExistence type="inferred from homology"/>
<dbReference type="Proteomes" id="UP000194218">
    <property type="component" value="Chromosome"/>
</dbReference>
<evidence type="ECO:0000256" key="6">
    <source>
        <dbReference type="ARBA" id="ARBA00066334"/>
    </source>
</evidence>
<dbReference type="PROSITE" id="PS00061">
    <property type="entry name" value="ADH_SHORT"/>
    <property type="match status" value="1"/>
</dbReference>
<gene>
    <name evidence="11" type="ORF">CAG99_15045</name>
</gene>
<dbReference type="GO" id="GO:0019290">
    <property type="term" value="P:siderophore biosynthetic process"/>
    <property type="evidence" value="ECO:0007669"/>
    <property type="project" value="InterPro"/>
</dbReference>
<dbReference type="FunFam" id="3.40.50.720:FF:000160">
    <property type="entry name" value="2,3-dihydro-2,3-dihydroxybenzoate dehydrogenase"/>
    <property type="match status" value="1"/>
</dbReference>
<dbReference type="PANTHER" id="PTHR42760:SF115">
    <property type="entry name" value="3-OXOACYL-[ACYL-CARRIER-PROTEIN] REDUCTASE FABG"/>
    <property type="match status" value="1"/>
</dbReference>
<dbReference type="GO" id="GO:0008667">
    <property type="term" value="F:2,3-dihydro-2,3-dihydroxybenzoate dehydrogenase activity"/>
    <property type="evidence" value="ECO:0007669"/>
    <property type="project" value="UniProtKB-UniRule"/>
</dbReference>
<evidence type="ECO:0000256" key="5">
    <source>
        <dbReference type="ARBA" id="ARBA00052874"/>
    </source>
</evidence>
<dbReference type="NCBIfam" id="NF006074">
    <property type="entry name" value="PRK08220.1"/>
    <property type="match status" value="1"/>
</dbReference>
<evidence type="ECO:0000259" key="10">
    <source>
        <dbReference type="SMART" id="SM00822"/>
    </source>
</evidence>